<feature type="region of interest" description="Disordered" evidence="1">
    <location>
        <begin position="1"/>
        <end position="20"/>
    </location>
</feature>
<dbReference type="PROSITE" id="PS51782">
    <property type="entry name" value="LYSM"/>
    <property type="match status" value="1"/>
</dbReference>
<feature type="compositionally biased region" description="Basic and acidic residues" evidence="1">
    <location>
        <begin position="323"/>
        <end position="385"/>
    </location>
</feature>
<keyword evidence="2" id="KW-1133">Transmembrane helix</keyword>
<dbReference type="AlphaFoldDB" id="A0A1M7MDJ3"/>
<dbReference type="STRING" id="1120996.SAMN02746066_03779"/>
<feature type="compositionally biased region" description="Polar residues" evidence="1">
    <location>
        <begin position="282"/>
        <end position="292"/>
    </location>
</feature>
<feature type="compositionally biased region" description="Basic and acidic residues" evidence="1">
    <location>
        <begin position="11"/>
        <end position="20"/>
    </location>
</feature>
<dbReference type="Gene3D" id="3.40.140.10">
    <property type="entry name" value="Cytidine Deaminase, domain 2"/>
    <property type="match status" value="1"/>
</dbReference>
<sequence length="446" mass="50536">MIQSIYSNEEMDSKERKESSAFKMPKNIRQIGQVDLSKKIYAEDYVMTYIKQLAEKTTVGERKAVLLGQYIKSEGSRHIFINGAVEIIETVDEKETMFSNEVWSEIYDCIKKYYTNVEIVGWYITKKDVPFDVDEHITKMHLDNFAGQDKTLLVYDALEKEEAFYFYDKGKLKKQSGYYIYYDRNEEMQNYMVENKENVSTDEGYMDVATQKIRKIFEAKNEANKQKSMMPLVYTASSLLAVVVLVIGATMVSNYDKMKDTGDSIAVLSDAVSNTGEKEASTEVTQVETVPSTIEGDSKETNTDTQNSSIDNADVQAMIEENEAAKEGSTSKDDTTTKEDETKDDDKTNEDTETNDDKNESKKDSDDATTKDSSKKGNSSKETENSSKQTMASNTKYTVKKGDTLVSISTTVYGTIKGVDLIKEFNNIENQDLIYEGQEIVIPEYK</sequence>
<gene>
    <name evidence="4" type="ORF">SAMN02746066_03779</name>
</gene>
<dbReference type="SUPFAM" id="SSF54106">
    <property type="entry name" value="LysM domain"/>
    <property type="match status" value="1"/>
</dbReference>
<evidence type="ECO:0000259" key="3">
    <source>
        <dbReference type="PROSITE" id="PS51782"/>
    </source>
</evidence>
<evidence type="ECO:0000256" key="1">
    <source>
        <dbReference type="SAM" id="MobiDB-lite"/>
    </source>
</evidence>
<name>A0A1M7MDJ3_9FIRM</name>
<organism evidence="4 5">
    <name type="scientific">Anaerosporobacter mobilis DSM 15930</name>
    <dbReference type="NCBI Taxonomy" id="1120996"/>
    <lineage>
        <taxon>Bacteria</taxon>
        <taxon>Bacillati</taxon>
        <taxon>Bacillota</taxon>
        <taxon>Clostridia</taxon>
        <taxon>Lachnospirales</taxon>
        <taxon>Lachnospiraceae</taxon>
        <taxon>Anaerosporobacter</taxon>
    </lineage>
</organism>
<evidence type="ECO:0000313" key="4">
    <source>
        <dbReference type="EMBL" id="SHM88901.1"/>
    </source>
</evidence>
<dbReference type="Gene3D" id="3.10.350.10">
    <property type="entry name" value="LysM domain"/>
    <property type="match status" value="1"/>
</dbReference>
<feature type="transmembrane region" description="Helical" evidence="2">
    <location>
        <begin position="232"/>
        <end position="252"/>
    </location>
</feature>
<dbReference type="SMART" id="SM00257">
    <property type="entry name" value="LysM"/>
    <property type="match status" value="1"/>
</dbReference>
<evidence type="ECO:0000256" key="2">
    <source>
        <dbReference type="SAM" id="Phobius"/>
    </source>
</evidence>
<keyword evidence="2" id="KW-0472">Membrane</keyword>
<keyword evidence="2" id="KW-0812">Transmembrane</keyword>
<dbReference type="CDD" id="cd00118">
    <property type="entry name" value="LysM"/>
    <property type="match status" value="1"/>
</dbReference>
<proteinExistence type="predicted"/>
<keyword evidence="5" id="KW-1185">Reference proteome</keyword>
<evidence type="ECO:0000313" key="5">
    <source>
        <dbReference type="Proteomes" id="UP000184038"/>
    </source>
</evidence>
<reference evidence="4 5" key="1">
    <citation type="submission" date="2016-11" db="EMBL/GenBank/DDBJ databases">
        <authorList>
            <person name="Jaros S."/>
            <person name="Januszkiewicz K."/>
            <person name="Wedrychowicz H."/>
        </authorList>
    </citation>
    <scope>NUCLEOTIDE SEQUENCE [LARGE SCALE GENOMIC DNA]</scope>
    <source>
        <strain evidence="4 5">DSM 15930</strain>
    </source>
</reference>
<dbReference type="RefSeq" id="WP_073290214.1">
    <property type="nucleotide sequence ID" value="NZ_FRCP01000020.1"/>
</dbReference>
<dbReference type="InterPro" id="IPR036779">
    <property type="entry name" value="LysM_dom_sf"/>
</dbReference>
<protein>
    <submittedName>
        <fullName evidence="4">LysM domain-containing protein</fullName>
    </submittedName>
</protein>
<dbReference type="Proteomes" id="UP000184038">
    <property type="component" value="Unassembled WGS sequence"/>
</dbReference>
<dbReference type="Pfam" id="PF01476">
    <property type="entry name" value="LysM"/>
    <property type="match status" value="1"/>
</dbReference>
<accession>A0A1M7MDJ3</accession>
<dbReference type="InterPro" id="IPR018392">
    <property type="entry name" value="LysM"/>
</dbReference>
<feature type="domain" description="LysM" evidence="3">
    <location>
        <begin position="395"/>
        <end position="442"/>
    </location>
</feature>
<dbReference type="EMBL" id="FRCP01000020">
    <property type="protein sequence ID" value="SHM88901.1"/>
    <property type="molecule type" value="Genomic_DNA"/>
</dbReference>
<feature type="region of interest" description="Disordered" evidence="1">
    <location>
        <begin position="273"/>
        <end position="391"/>
    </location>
</feature>